<feature type="domain" description="CS" evidence="2">
    <location>
        <begin position="194"/>
        <end position="293"/>
    </location>
</feature>
<evidence type="ECO:0000259" key="2">
    <source>
        <dbReference type="PROSITE" id="PS51203"/>
    </source>
</evidence>
<dbReference type="PROSITE" id="PS51203">
    <property type="entry name" value="CS"/>
    <property type="match status" value="2"/>
</dbReference>
<dbReference type="OrthoDB" id="9991317at2759"/>
<proteinExistence type="inferred from homology"/>
<gene>
    <name evidence="3" type="ORF">JR316_002786</name>
</gene>
<comment type="caution">
    <text evidence="3">The sequence shown here is derived from an EMBL/GenBank/DDBJ whole genome shotgun (WGS) entry which is preliminary data.</text>
</comment>
<dbReference type="Gene3D" id="2.60.40.790">
    <property type="match status" value="2"/>
</dbReference>
<name>A0A8H7Y457_PSICU</name>
<dbReference type="GO" id="GO:0005829">
    <property type="term" value="C:cytosol"/>
    <property type="evidence" value="ECO:0007669"/>
    <property type="project" value="TreeGrafter"/>
</dbReference>
<dbReference type="GO" id="GO:0005634">
    <property type="term" value="C:nucleus"/>
    <property type="evidence" value="ECO:0007669"/>
    <property type="project" value="TreeGrafter"/>
</dbReference>
<dbReference type="GO" id="GO:0006457">
    <property type="term" value="P:protein folding"/>
    <property type="evidence" value="ECO:0007669"/>
    <property type="project" value="TreeGrafter"/>
</dbReference>
<dbReference type="SUPFAM" id="SSF49764">
    <property type="entry name" value="HSP20-like chaperones"/>
    <property type="match status" value="2"/>
</dbReference>
<dbReference type="InterPro" id="IPR007052">
    <property type="entry name" value="CS_dom"/>
</dbReference>
<evidence type="ECO:0000313" key="3">
    <source>
        <dbReference type="EMBL" id="KAG5173276.1"/>
    </source>
</evidence>
<dbReference type="GO" id="GO:0051131">
    <property type="term" value="P:chaperone-mediated protein complex assembly"/>
    <property type="evidence" value="ECO:0007669"/>
    <property type="project" value="TreeGrafter"/>
</dbReference>
<reference evidence="3" key="1">
    <citation type="submission" date="2021-02" db="EMBL/GenBank/DDBJ databases">
        <title>Psilocybe cubensis genome.</title>
        <authorList>
            <person name="Mckernan K.J."/>
            <person name="Crawford S."/>
            <person name="Trippe A."/>
            <person name="Kane L.T."/>
            <person name="Mclaughlin S."/>
        </authorList>
    </citation>
    <scope>NUCLEOTIDE SEQUENCE [LARGE SCALE GENOMIC DNA]</scope>
    <source>
        <strain evidence="3">MGC-MH-2018</strain>
    </source>
</reference>
<dbReference type="EMBL" id="JAFIQS010000002">
    <property type="protein sequence ID" value="KAG5173276.1"/>
    <property type="molecule type" value="Genomic_DNA"/>
</dbReference>
<protein>
    <recommendedName>
        <fullName evidence="2">CS domain-containing protein</fullName>
    </recommendedName>
</protein>
<dbReference type="SUPFAM" id="SSF81901">
    <property type="entry name" value="HCP-like"/>
    <property type="match status" value="1"/>
</dbReference>
<dbReference type="InterPro" id="IPR008978">
    <property type="entry name" value="HSP20-like_chaperone"/>
</dbReference>
<comment type="similarity">
    <text evidence="1">Belongs to the p23/wos2 family.</text>
</comment>
<evidence type="ECO:0000256" key="1">
    <source>
        <dbReference type="ARBA" id="ARBA00025733"/>
    </source>
</evidence>
<dbReference type="Pfam" id="PF12770">
    <property type="entry name" value="CHAT"/>
    <property type="match status" value="1"/>
</dbReference>
<dbReference type="InterPro" id="IPR011990">
    <property type="entry name" value="TPR-like_helical_dom_sf"/>
</dbReference>
<dbReference type="GO" id="GO:0051879">
    <property type="term" value="F:Hsp90 protein binding"/>
    <property type="evidence" value="ECO:0007669"/>
    <property type="project" value="InterPro"/>
</dbReference>
<accession>A0A8H7Y457</accession>
<dbReference type="GO" id="GO:0051087">
    <property type="term" value="F:protein-folding chaperone binding"/>
    <property type="evidence" value="ECO:0007669"/>
    <property type="project" value="TreeGrafter"/>
</dbReference>
<dbReference type="CDD" id="cd06465">
    <property type="entry name" value="p23_hB-ind1_like"/>
    <property type="match status" value="1"/>
</dbReference>
<sequence>MSAVKRPTLLWAQRSSSSIKQKNYIYLTVDLPGIVHSTVVYDITNTSFSLKANAKDEGEDDLEYTVAFDFHAKVEPPALVKQRTDHSVTFVIFKHDLTIRYWPRLSSNPELTNVKTDFSRWTWEGDESDAPEDENQRVDVIDKNCGVRSVDPTDTARPFPDSRWVAAPKGMFGDLFWPEKLKTHNKGPSSSMPSATPHLKWAQRSSATDKIKNIIWLTIMIPHILESTLTCKVTDTSISFNACGREGYDERRFVLELELYSDVEEVSRELSEQFFMIILHKRVMTARFWPRLQKDVRISPYIGADFRRWTWEGDDSEDVAVDEKTAIGYNGSISEKAEECEQLGIFFIKRFVRLQHHDDLNMAVSKFKEAVNLTSDWQLEKPERRNMLACTFAGRFEHWGNVEDLTAAIEILEDTLESVPSSQPLHLTLLNHLGHCFELLFERRGDHTYIDRSISLLRRVVDHTSADDSELSTRLNTLGLSLLRRFERFGDFADIDSSIYHHQLAVELVHEGHQNFSGCHHSLGISLLCRAKKNGNLDDIDLAIHHLTKAFESCIQLHRAVSLHSLGTSYMCRFEMKGDLADIDTAILHLQQSIFLSKIDDPLLPGHFINLGASLLCRFERTHVLADVDAAINHYTKAVELTPLGHPNLAGRYSNLGNSYRFRLGALGHREDADSSILNHQKAVELTPAGHAQLPTFLTNLGSSYIQRFELFKDGADADQAILYHRQAADLTSSPAQLPGRLNNLGGSYLSRFNFGDNIVDVDAAISLFQQALDVTPHGHVSLSERFYSLALCHQGRFQKTFDTTDITCALSCLCQGAEAPGPPSSRFSCASTAATLSQDIDPIPNPSMYLFGLAISLLSEIAGIEQTIHRRYANLQGSAGFVPRGVAAALDHGRPDLAIEWLELGRCLVWNQIDRLRTPIDQLRDKNPLLADKFTRIAKMLDTLGARSETNNPSSSMEDDIRIQDQTLLHTRTAESYKEVLQEIRSLSGFEDFLQPAKATSLLASLPPNGAVILFSIGTDRCNALALAGGLDQPLYVLLDNFNYELARSLQGTLQDDIHNHRMARDLNRGAIDHVDSSIVLTLEVLWHKVAKPILDALRYTIPLNRADRPRIWWCPSGPLSFLPLHAAGLYSSQNPTCVSDYVVSSYTPTVRSLIEKFQASKSPSSSRSKAGLLLISQPNTPGLPAIPSTIRETKSLKATMDRQGVRTLLLEHDEATREKVKEELNSYSWVHFACHGVQDAKKPLESGLCLHDGRLDLLEIMKERVQEPQLAFLSACQTSTGDFALSEEVVHLAAGMLAAGYRGVVGTMWSISDEHGPLFAEEFYRYLLGRMGPNGLDGSLAAYALDHATSVVRQKLGNSEHGLLK</sequence>
<organism evidence="3">
    <name type="scientific">Psilocybe cubensis</name>
    <name type="common">Psychedelic mushroom</name>
    <name type="synonym">Stropharia cubensis</name>
    <dbReference type="NCBI Taxonomy" id="181762"/>
    <lineage>
        <taxon>Eukaryota</taxon>
        <taxon>Fungi</taxon>
        <taxon>Dikarya</taxon>
        <taxon>Basidiomycota</taxon>
        <taxon>Agaricomycotina</taxon>
        <taxon>Agaricomycetes</taxon>
        <taxon>Agaricomycetidae</taxon>
        <taxon>Agaricales</taxon>
        <taxon>Agaricineae</taxon>
        <taxon>Strophariaceae</taxon>
        <taxon>Psilocybe</taxon>
    </lineage>
</organism>
<dbReference type="InterPro" id="IPR045250">
    <property type="entry name" value="p23-like"/>
</dbReference>
<dbReference type="InterPro" id="IPR024983">
    <property type="entry name" value="CHAT_dom"/>
</dbReference>
<feature type="domain" description="CS" evidence="2">
    <location>
        <begin position="4"/>
        <end position="106"/>
    </location>
</feature>
<dbReference type="PANTHER" id="PTHR22932:SF1">
    <property type="entry name" value="CO-CHAPERONE PROTEIN DAF-41"/>
    <property type="match status" value="1"/>
</dbReference>
<dbReference type="PANTHER" id="PTHR22932">
    <property type="entry name" value="TELOMERASE-BINDING PROTEIN P23 HSP90 CO-CHAPERONE"/>
    <property type="match status" value="1"/>
</dbReference>
<dbReference type="Gene3D" id="1.25.40.10">
    <property type="entry name" value="Tetratricopeptide repeat domain"/>
    <property type="match status" value="2"/>
</dbReference>